<evidence type="ECO:0000313" key="3">
    <source>
        <dbReference type="Proteomes" id="UP001341281"/>
    </source>
</evidence>
<feature type="region of interest" description="Disordered" evidence="1">
    <location>
        <begin position="59"/>
        <end position="85"/>
    </location>
</feature>
<keyword evidence="3" id="KW-1185">Reference proteome</keyword>
<name>A0AAQ3TUN6_PASNO</name>
<evidence type="ECO:0000256" key="1">
    <source>
        <dbReference type="SAM" id="MobiDB-lite"/>
    </source>
</evidence>
<gene>
    <name evidence="2" type="ORF">U9M48_027382</name>
</gene>
<proteinExistence type="predicted"/>
<sequence>MEAAAAGGFRGRGGGSGCLSWSERGGDWLEARANQIEHRGSLAIYIVQPNKPICTAIARSKSSTSKSNRENADNSEHSPDKETTPQTILVNHIRVSLGLVEDNTLVLHLEPLHGILLGHPVLDSNTGLAPAAAGDTVASTLKDNIKSTLQKLHCLLAPYSNITGNLLITPDTKGTNSVTQFRVNHTQRISEAT</sequence>
<dbReference type="Proteomes" id="UP001341281">
    <property type="component" value="Chromosome 06"/>
</dbReference>
<dbReference type="EMBL" id="CP144750">
    <property type="protein sequence ID" value="WVZ79853.1"/>
    <property type="molecule type" value="Genomic_DNA"/>
</dbReference>
<protein>
    <submittedName>
        <fullName evidence="2">Uncharacterized protein</fullName>
    </submittedName>
</protein>
<accession>A0AAQ3TUN6</accession>
<feature type="compositionally biased region" description="Basic and acidic residues" evidence="1">
    <location>
        <begin position="67"/>
        <end position="83"/>
    </location>
</feature>
<dbReference type="AlphaFoldDB" id="A0AAQ3TUN6"/>
<evidence type="ECO:0000313" key="2">
    <source>
        <dbReference type="EMBL" id="WVZ79853.1"/>
    </source>
</evidence>
<reference evidence="2 3" key="1">
    <citation type="submission" date="2024-02" db="EMBL/GenBank/DDBJ databases">
        <title>High-quality chromosome-scale genome assembly of Pensacola bahiagrass (Paspalum notatum Flugge var. saurae).</title>
        <authorList>
            <person name="Vega J.M."/>
            <person name="Podio M."/>
            <person name="Orjuela J."/>
            <person name="Siena L.A."/>
            <person name="Pessino S.C."/>
            <person name="Combes M.C."/>
            <person name="Mariac C."/>
            <person name="Albertini E."/>
            <person name="Pupilli F."/>
            <person name="Ortiz J.P.A."/>
            <person name="Leblanc O."/>
        </authorList>
    </citation>
    <scope>NUCLEOTIDE SEQUENCE [LARGE SCALE GENOMIC DNA]</scope>
    <source>
        <strain evidence="2">R1</strain>
        <tissue evidence="2">Leaf</tissue>
    </source>
</reference>
<organism evidence="2 3">
    <name type="scientific">Paspalum notatum var. saurae</name>
    <dbReference type="NCBI Taxonomy" id="547442"/>
    <lineage>
        <taxon>Eukaryota</taxon>
        <taxon>Viridiplantae</taxon>
        <taxon>Streptophyta</taxon>
        <taxon>Embryophyta</taxon>
        <taxon>Tracheophyta</taxon>
        <taxon>Spermatophyta</taxon>
        <taxon>Magnoliopsida</taxon>
        <taxon>Liliopsida</taxon>
        <taxon>Poales</taxon>
        <taxon>Poaceae</taxon>
        <taxon>PACMAD clade</taxon>
        <taxon>Panicoideae</taxon>
        <taxon>Andropogonodae</taxon>
        <taxon>Paspaleae</taxon>
        <taxon>Paspalinae</taxon>
        <taxon>Paspalum</taxon>
    </lineage>
</organism>